<feature type="compositionally biased region" description="Low complexity" evidence="7">
    <location>
        <begin position="174"/>
        <end position="195"/>
    </location>
</feature>
<dbReference type="InterPro" id="IPR019145">
    <property type="entry name" value="Mediator_Med10"/>
</dbReference>
<feature type="region of interest" description="Disordered" evidence="7">
    <location>
        <begin position="58"/>
        <end position="77"/>
    </location>
</feature>
<dbReference type="Proteomes" id="UP000037035">
    <property type="component" value="Unassembled WGS sequence"/>
</dbReference>
<reference evidence="8 9" key="1">
    <citation type="submission" date="2015-08" db="EMBL/GenBank/DDBJ databases">
        <title>Next Generation Sequencing and Analysis of the Genome of Puccinia sorghi L Schw, the Causal Agent of Maize Common Rust.</title>
        <authorList>
            <person name="Rochi L."/>
            <person name="Burguener G."/>
            <person name="Darino M."/>
            <person name="Turjanski A."/>
            <person name="Kreff E."/>
            <person name="Dieguez M.J."/>
            <person name="Sacco F."/>
        </authorList>
    </citation>
    <scope>NUCLEOTIDE SEQUENCE [LARGE SCALE GENOMIC DNA]</scope>
    <source>
        <strain evidence="8 9">RO10H11247</strain>
    </source>
</reference>
<comment type="caution">
    <text evidence="8">The sequence shown here is derived from an EMBL/GenBank/DDBJ whole genome shotgun (WGS) entry which is preliminary data.</text>
</comment>
<accession>A0A0L6UGM2</accession>
<dbReference type="GO" id="GO:0006357">
    <property type="term" value="P:regulation of transcription by RNA polymerase II"/>
    <property type="evidence" value="ECO:0007669"/>
    <property type="project" value="InterPro"/>
</dbReference>
<evidence type="ECO:0000256" key="7">
    <source>
        <dbReference type="SAM" id="MobiDB-lite"/>
    </source>
</evidence>
<keyword evidence="3 6" id="KW-0805">Transcription regulation</keyword>
<evidence type="ECO:0000256" key="5">
    <source>
        <dbReference type="ARBA" id="ARBA00023242"/>
    </source>
</evidence>
<feature type="compositionally biased region" description="Polar residues" evidence="7">
    <location>
        <begin position="1"/>
        <end position="24"/>
    </location>
</feature>
<dbReference type="EMBL" id="LAVV01012194">
    <property type="protein sequence ID" value="KNZ46930.1"/>
    <property type="molecule type" value="Genomic_DNA"/>
</dbReference>
<proteinExistence type="inferred from homology"/>
<sequence length="195" mass="21295">MPLPSTSSPAPNPQSTSGFPSEYSSPAEDVHRAQLEDKLEQLLQTLLEVGICTSDVQENAREGGRTGRGEPLGPGGLVGKKINESIVQMAELYELNANITSEIPIPLEVITQVDQGTNPDRWLKSFVERAAHENMYTNGMLSNVNQYLSLLRSKLADHFPELHNHLNGNTQSPVQENPSNNVQSNPPVSLNSLSK</sequence>
<dbReference type="STRING" id="27349.A0A0L6UGM2"/>
<name>A0A0L6UGM2_9BASI</name>
<keyword evidence="4 6" id="KW-0804">Transcription</keyword>
<evidence type="ECO:0000313" key="8">
    <source>
        <dbReference type="EMBL" id="KNZ46930.1"/>
    </source>
</evidence>
<comment type="similarity">
    <text evidence="2 6">Belongs to the Mediator complex subunit 10 family.</text>
</comment>
<evidence type="ECO:0000256" key="6">
    <source>
        <dbReference type="RuleBase" id="RU364146"/>
    </source>
</evidence>
<gene>
    <name evidence="6" type="primary">MED10</name>
    <name evidence="8" type="ORF">VP01_682g10</name>
</gene>
<keyword evidence="6" id="KW-0010">Activator</keyword>
<organism evidence="8 9">
    <name type="scientific">Puccinia sorghi</name>
    <dbReference type="NCBI Taxonomy" id="27349"/>
    <lineage>
        <taxon>Eukaryota</taxon>
        <taxon>Fungi</taxon>
        <taxon>Dikarya</taxon>
        <taxon>Basidiomycota</taxon>
        <taxon>Pucciniomycotina</taxon>
        <taxon>Pucciniomycetes</taxon>
        <taxon>Pucciniales</taxon>
        <taxon>Pucciniaceae</taxon>
        <taxon>Puccinia</taxon>
    </lineage>
</organism>
<dbReference type="AlphaFoldDB" id="A0A0L6UGM2"/>
<comment type="subunit">
    <text evidence="6">Component of the Mediator complex.</text>
</comment>
<feature type="compositionally biased region" description="Basic and acidic residues" evidence="7">
    <location>
        <begin position="58"/>
        <end position="68"/>
    </location>
</feature>
<feature type="region of interest" description="Disordered" evidence="7">
    <location>
        <begin position="1"/>
        <end position="31"/>
    </location>
</feature>
<dbReference type="GO" id="GO:0003712">
    <property type="term" value="F:transcription coregulator activity"/>
    <property type="evidence" value="ECO:0007669"/>
    <property type="project" value="InterPro"/>
</dbReference>
<evidence type="ECO:0000313" key="9">
    <source>
        <dbReference type="Proteomes" id="UP000037035"/>
    </source>
</evidence>
<evidence type="ECO:0000256" key="1">
    <source>
        <dbReference type="ARBA" id="ARBA00004123"/>
    </source>
</evidence>
<dbReference type="VEuPathDB" id="FungiDB:VP01_682g10"/>
<comment type="function">
    <text evidence="6">Component of the Mediator complex, a coactivator involved in the regulated transcription of nearly all RNA polymerase II-dependent genes. Mediator functions as a bridge to convey information from gene-specific regulatory proteins to the basal RNA polymerase II transcription machinery. Mediator is recruited to promoters by direct interactions with regulatory proteins and serves as a scaffold for the assembly of a functional preinitiation complex with RNA polymerase II and the general transcription factors.</text>
</comment>
<keyword evidence="5 6" id="KW-0539">Nucleus</keyword>
<evidence type="ECO:0000256" key="4">
    <source>
        <dbReference type="ARBA" id="ARBA00023163"/>
    </source>
</evidence>
<evidence type="ECO:0000256" key="3">
    <source>
        <dbReference type="ARBA" id="ARBA00023015"/>
    </source>
</evidence>
<dbReference type="GO" id="GO:0016592">
    <property type="term" value="C:mediator complex"/>
    <property type="evidence" value="ECO:0007669"/>
    <property type="project" value="InterPro"/>
</dbReference>
<dbReference type="OrthoDB" id="337270at2759"/>
<protein>
    <recommendedName>
        <fullName evidence="6">Mediator of RNA polymerase II transcription subunit 10</fullName>
    </recommendedName>
    <alternativeName>
        <fullName evidence="6">Mediator complex subunit 10</fullName>
    </alternativeName>
</protein>
<evidence type="ECO:0000256" key="2">
    <source>
        <dbReference type="ARBA" id="ARBA00005389"/>
    </source>
</evidence>
<feature type="region of interest" description="Disordered" evidence="7">
    <location>
        <begin position="162"/>
        <end position="195"/>
    </location>
</feature>
<comment type="subcellular location">
    <subcellularLocation>
        <location evidence="1 6">Nucleus</location>
    </subcellularLocation>
</comment>
<dbReference type="Pfam" id="PF09748">
    <property type="entry name" value="Med10"/>
    <property type="match status" value="1"/>
</dbReference>
<keyword evidence="9" id="KW-1185">Reference proteome</keyword>